<dbReference type="Pfam" id="PF00717">
    <property type="entry name" value="Peptidase_S24"/>
    <property type="match status" value="1"/>
</dbReference>
<dbReference type="InterPro" id="IPR050077">
    <property type="entry name" value="LexA_repressor"/>
</dbReference>
<dbReference type="CDD" id="cd06529">
    <property type="entry name" value="S24_LexA-like"/>
    <property type="match status" value="1"/>
</dbReference>
<evidence type="ECO:0000256" key="6">
    <source>
        <dbReference type="ARBA" id="ARBA00023236"/>
    </source>
</evidence>
<dbReference type="SUPFAM" id="SSF51306">
    <property type="entry name" value="LexA/Signal peptidase"/>
    <property type="match status" value="1"/>
</dbReference>
<dbReference type="InterPro" id="IPR010982">
    <property type="entry name" value="Lambda_DNA-bd_dom_sf"/>
</dbReference>
<dbReference type="InterPro" id="IPR001387">
    <property type="entry name" value="Cro/C1-type_HTH"/>
</dbReference>
<dbReference type="AlphaFoldDB" id="A0A9Q6A447"/>
<dbReference type="SMART" id="SM00530">
    <property type="entry name" value="HTH_XRE"/>
    <property type="match status" value="1"/>
</dbReference>
<evidence type="ECO:0000313" key="9">
    <source>
        <dbReference type="EMBL" id="PLE29193.1"/>
    </source>
</evidence>
<dbReference type="PANTHER" id="PTHR33516">
    <property type="entry name" value="LEXA REPRESSOR"/>
    <property type="match status" value="1"/>
</dbReference>
<keyword evidence="2" id="KW-0227">DNA damage</keyword>
<dbReference type="CDD" id="cd00093">
    <property type="entry name" value="HTH_XRE"/>
    <property type="match status" value="1"/>
</dbReference>
<dbReference type="PRINTS" id="PR00726">
    <property type="entry name" value="LEXASERPTASE"/>
</dbReference>
<dbReference type="Proteomes" id="UP000234439">
    <property type="component" value="Unassembled WGS sequence"/>
</dbReference>
<dbReference type="InterPro" id="IPR015927">
    <property type="entry name" value="Peptidase_S24_S26A/B/C"/>
</dbReference>
<organism evidence="9 10">
    <name type="scientific">Klebsiella pneumoniae</name>
    <dbReference type="NCBI Taxonomy" id="573"/>
    <lineage>
        <taxon>Bacteria</taxon>
        <taxon>Pseudomonadati</taxon>
        <taxon>Pseudomonadota</taxon>
        <taxon>Gammaproteobacteria</taxon>
        <taxon>Enterobacterales</taxon>
        <taxon>Enterobacteriaceae</taxon>
        <taxon>Klebsiella/Raoultella group</taxon>
        <taxon>Klebsiella</taxon>
        <taxon>Klebsiella pneumoniae complex</taxon>
    </lineage>
</organism>
<keyword evidence="5" id="KW-0234">DNA repair</keyword>
<dbReference type="InterPro" id="IPR039418">
    <property type="entry name" value="LexA-like"/>
</dbReference>
<protein>
    <submittedName>
        <fullName evidence="9">LexA family transcriptional repressor</fullName>
    </submittedName>
</protein>
<comment type="caution">
    <text evidence="9">The sequence shown here is derived from an EMBL/GenBank/DDBJ whole genome shotgun (WGS) entry which is preliminary data.</text>
</comment>
<keyword evidence="3 7" id="KW-0378">Hydrolase</keyword>
<dbReference type="Gene3D" id="2.10.109.10">
    <property type="entry name" value="Umud Fragment, subunit A"/>
    <property type="match status" value="1"/>
</dbReference>
<accession>A0A9Q6A447</accession>
<evidence type="ECO:0000313" key="10">
    <source>
        <dbReference type="Proteomes" id="UP000234439"/>
    </source>
</evidence>
<evidence type="ECO:0000256" key="1">
    <source>
        <dbReference type="ARBA" id="ARBA00007484"/>
    </source>
</evidence>
<dbReference type="GO" id="GO:0009432">
    <property type="term" value="P:SOS response"/>
    <property type="evidence" value="ECO:0007669"/>
    <property type="project" value="UniProtKB-KW"/>
</dbReference>
<dbReference type="PROSITE" id="PS50943">
    <property type="entry name" value="HTH_CROC1"/>
    <property type="match status" value="1"/>
</dbReference>
<keyword evidence="4 7" id="KW-0068">Autocatalytic cleavage</keyword>
<dbReference type="InterPro" id="IPR006197">
    <property type="entry name" value="Peptidase_S24_LexA"/>
</dbReference>
<dbReference type="GO" id="GO:0016787">
    <property type="term" value="F:hydrolase activity"/>
    <property type="evidence" value="ECO:0007669"/>
    <property type="project" value="UniProtKB-KW"/>
</dbReference>
<reference evidence="9 10" key="1">
    <citation type="journal article" date="2017" name="J. Infect. Dis.">
        <title>An Analysis of the Epidemic of Klebsiella pneumoniae Carbapenemase-Producing K. pneumoniae: Convergence of Two Evolutionary Mechanisms Creates the Perfect Storm.</title>
        <authorList>
            <person name="Rojas L.J."/>
            <person name="Weinstock G.M."/>
            <person name="De La Cadena E."/>
            <person name="Diaz L."/>
            <person name="Rios R."/>
            <person name="Hanson B.M."/>
            <person name="Brown J.S."/>
            <person name="Vats P."/>
            <person name="Phillips D.S."/>
            <person name="Nguyen H."/>
            <person name="Hujer K.M."/>
            <person name="Correa A."/>
            <person name="Adams M.D."/>
            <person name="Perez F."/>
            <person name="Sodergren E."/>
            <person name="Narechania A."/>
            <person name="Planet P.J."/>
            <person name="Villegas M.V."/>
            <person name="Bonomo R.A."/>
            <person name="Arias C.A."/>
        </authorList>
    </citation>
    <scope>NUCLEOTIDE SEQUENCE [LARGE SCALE GENOMIC DNA]</scope>
    <source>
        <strain evidence="9 10">COL-Kpn30</strain>
    </source>
</reference>
<evidence type="ECO:0000256" key="7">
    <source>
        <dbReference type="RuleBase" id="RU003991"/>
    </source>
</evidence>
<evidence type="ECO:0000259" key="8">
    <source>
        <dbReference type="PROSITE" id="PS50943"/>
    </source>
</evidence>
<dbReference type="Pfam" id="PF01381">
    <property type="entry name" value="HTH_3"/>
    <property type="match status" value="1"/>
</dbReference>
<dbReference type="SUPFAM" id="SSF47413">
    <property type="entry name" value="lambda repressor-like DNA-binding domains"/>
    <property type="match status" value="1"/>
</dbReference>
<dbReference type="RefSeq" id="WP_102017112.1">
    <property type="nucleotide sequence ID" value="NZ_NCMJ01000019.1"/>
</dbReference>
<evidence type="ECO:0000256" key="2">
    <source>
        <dbReference type="ARBA" id="ARBA00022763"/>
    </source>
</evidence>
<keyword evidence="6" id="KW-0742">SOS response</keyword>
<proteinExistence type="inferred from homology"/>
<evidence type="ECO:0000256" key="5">
    <source>
        <dbReference type="ARBA" id="ARBA00023204"/>
    </source>
</evidence>
<dbReference type="InterPro" id="IPR036286">
    <property type="entry name" value="LexA/Signal_pep-like_sf"/>
</dbReference>
<sequence>MDTVGSRLRFRRKQKKLTQRDVAEWAGVSASAVTQWENDSTKLSGENLVLVCQCLRCSPEWLIFGTGDIENGININLISVREVPVISWVQAGNWTEVIGNPANELVKTTKKLSESAFALRVKGHSMTSSQELSIPDGSVVIVEPEYGFVDEANGKIVIAQTVTGGEATIKKLVIDPPYSYLIPLNPAFRPIEVDQDTNLIGIVKQIIIDL</sequence>
<feature type="domain" description="HTH cro/C1-type" evidence="8">
    <location>
        <begin position="8"/>
        <end position="62"/>
    </location>
</feature>
<dbReference type="EMBL" id="NCMJ01000019">
    <property type="protein sequence ID" value="PLE29193.1"/>
    <property type="molecule type" value="Genomic_DNA"/>
</dbReference>
<dbReference type="GO" id="GO:0003677">
    <property type="term" value="F:DNA binding"/>
    <property type="evidence" value="ECO:0007669"/>
    <property type="project" value="InterPro"/>
</dbReference>
<evidence type="ECO:0000256" key="4">
    <source>
        <dbReference type="ARBA" id="ARBA00022813"/>
    </source>
</evidence>
<dbReference type="GO" id="GO:0006355">
    <property type="term" value="P:regulation of DNA-templated transcription"/>
    <property type="evidence" value="ECO:0007669"/>
    <property type="project" value="InterPro"/>
</dbReference>
<evidence type="ECO:0000256" key="3">
    <source>
        <dbReference type="ARBA" id="ARBA00022801"/>
    </source>
</evidence>
<dbReference type="GO" id="GO:0006281">
    <property type="term" value="P:DNA repair"/>
    <property type="evidence" value="ECO:0007669"/>
    <property type="project" value="UniProtKB-KW"/>
</dbReference>
<dbReference type="PANTHER" id="PTHR33516:SF2">
    <property type="entry name" value="LEXA REPRESSOR-RELATED"/>
    <property type="match status" value="1"/>
</dbReference>
<name>A0A9Q6A447_KLEPN</name>
<gene>
    <name evidence="9" type="ORF">B6I68_03115</name>
</gene>
<comment type="similarity">
    <text evidence="1 7">Belongs to the peptidase S24 family.</text>
</comment>
<dbReference type="Gene3D" id="1.10.260.40">
    <property type="entry name" value="lambda repressor-like DNA-binding domains"/>
    <property type="match status" value="1"/>
</dbReference>